<feature type="domain" description="Response regulatory" evidence="3">
    <location>
        <begin position="11"/>
        <end position="127"/>
    </location>
</feature>
<comment type="caution">
    <text evidence="5">The sequence shown here is derived from an EMBL/GenBank/DDBJ whole genome shotgun (WGS) entry which is preliminary data.</text>
</comment>
<evidence type="ECO:0000256" key="2">
    <source>
        <dbReference type="PROSITE-ProRule" id="PRU00169"/>
    </source>
</evidence>
<accession>A0A554MW60</accession>
<sequence length="269" mass="29429">MARPSHDDAIRVLHVDDDDAMLDLVSRYLERVDEGLAVTGETGAEAALERLATEPFDCILSDFDMPGQDGLAFLAAVRERRPDIPFLLYTGKGSEEIAAEAISRGVDDYLRKGSGEGHYTVLANRIRRETERSRRELDRKQRLAAMDATREGICIIDADGRFTYANEAYCDLYGYGREALLGTAWQAVHPEDEVERTRAEILPAVDAEGEWTGLGTGLRADGTEFPESKSVASLPGGGLVVVVFELREDSSDPVAGPIEQAVDALNRAL</sequence>
<reference evidence="5 6" key="1">
    <citation type="submission" date="2018-06" db="EMBL/GenBank/DDBJ databases">
        <title>Natronomonas sp. F16-60 a new haloarchaeon isolated from a solar saltern of Isla Cristina, Huelva, Spain.</title>
        <authorList>
            <person name="Duran-Viseras A."/>
            <person name="Sanchez-Porro C."/>
            <person name="Ventosa A."/>
        </authorList>
    </citation>
    <scope>NUCLEOTIDE SEQUENCE [LARGE SCALE GENOMIC DNA]</scope>
    <source>
        <strain evidence="5 6">F16-60</strain>
    </source>
</reference>
<dbReference type="OrthoDB" id="8127at2157"/>
<dbReference type="InParanoid" id="A0A554MW60"/>
<dbReference type="SUPFAM" id="SSF55785">
    <property type="entry name" value="PYP-like sensor domain (PAS domain)"/>
    <property type="match status" value="1"/>
</dbReference>
<dbReference type="InterPro" id="IPR050595">
    <property type="entry name" value="Bact_response_regulator"/>
</dbReference>
<evidence type="ECO:0000256" key="1">
    <source>
        <dbReference type="ARBA" id="ARBA00022553"/>
    </source>
</evidence>
<dbReference type="CDD" id="cd00156">
    <property type="entry name" value="REC"/>
    <property type="match status" value="1"/>
</dbReference>
<evidence type="ECO:0000313" key="6">
    <source>
        <dbReference type="Proteomes" id="UP000319894"/>
    </source>
</evidence>
<evidence type="ECO:0008006" key="7">
    <source>
        <dbReference type="Google" id="ProtNLM"/>
    </source>
</evidence>
<dbReference type="Gene3D" id="3.30.450.20">
    <property type="entry name" value="PAS domain"/>
    <property type="match status" value="1"/>
</dbReference>
<name>A0A554MW60_9EURY</name>
<dbReference type="RefSeq" id="WP_144263104.1">
    <property type="nucleotide sequence ID" value="NZ_QMDX01000013.1"/>
</dbReference>
<dbReference type="EMBL" id="QMDX01000013">
    <property type="protein sequence ID" value="TSD09368.1"/>
    <property type="molecule type" value="Genomic_DNA"/>
</dbReference>
<dbReference type="SMART" id="SM00448">
    <property type="entry name" value="REC"/>
    <property type="match status" value="1"/>
</dbReference>
<protein>
    <recommendedName>
        <fullName evidence="7">PAS domain S-box-containing protein</fullName>
    </recommendedName>
</protein>
<dbReference type="InterPro" id="IPR035965">
    <property type="entry name" value="PAS-like_dom_sf"/>
</dbReference>
<dbReference type="GO" id="GO:0000160">
    <property type="term" value="P:phosphorelay signal transduction system"/>
    <property type="evidence" value="ECO:0007669"/>
    <property type="project" value="InterPro"/>
</dbReference>
<dbReference type="InterPro" id="IPR000014">
    <property type="entry name" value="PAS"/>
</dbReference>
<dbReference type="CDD" id="cd00130">
    <property type="entry name" value="PAS"/>
    <property type="match status" value="1"/>
</dbReference>
<dbReference type="Gene3D" id="3.40.50.2300">
    <property type="match status" value="1"/>
</dbReference>
<dbReference type="InterPro" id="IPR013656">
    <property type="entry name" value="PAS_4"/>
</dbReference>
<dbReference type="PANTHER" id="PTHR44591:SF3">
    <property type="entry name" value="RESPONSE REGULATORY DOMAIN-CONTAINING PROTEIN"/>
    <property type="match status" value="1"/>
</dbReference>
<dbReference type="PANTHER" id="PTHR44591">
    <property type="entry name" value="STRESS RESPONSE REGULATOR PROTEIN 1"/>
    <property type="match status" value="1"/>
</dbReference>
<gene>
    <name evidence="5" type="ORF">DP107_15770</name>
</gene>
<keyword evidence="6" id="KW-1185">Reference proteome</keyword>
<dbReference type="Proteomes" id="UP000319894">
    <property type="component" value="Unassembled WGS sequence"/>
</dbReference>
<dbReference type="SUPFAM" id="SSF52172">
    <property type="entry name" value="CheY-like"/>
    <property type="match status" value="1"/>
</dbReference>
<organism evidence="5 6">
    <name type="scientific">Haloglomus irregulare</name>
    <dbReference type="NCBI Taxonomy" id="2234134"/>
    <lineage>
        <taxon>Archaea</taxon>
        <taxon>Methanobacteriati</taxon>
        <taxon>Methanobacteriota</taxon>
        <taxon>Stenosarchaea group</taxon>
        <taxon>Halobacteria</taxon>
        <taxon>Halobacteriales</taxon>
        <taxon>Natronomonadaceae</taxon>
        <taxon>Haloglomus</taxon>
    </lineage>
</organism>
<dbReference type="SMART" id="SM00091">
    <property type="entry name" value="PAS"/>
    <property type="match status" value="1"/>
</dbReference>
<dbReference type="PROSITE" id="PS50110">
    <property type="entry name" value="RESPONSE_REGULATORY"/>
    <property type="match status" value="1"/>
</dbReference>
<dbReference type="Pfam" id="PF08448">
    <property type="entry name" value="PAS_4"/>
    <property type="match status" value="1"/>
</dbReference>
<evidence type="ECO:0000259" key="3">
    <source>
        <dbReference type="PROSITE" id="PS50110"/>
    </source>
</evidence>
<keyword evidence="1 2" id="KW-0597">Phosphoprotein</keyword>
<feature type="modified residue" description="4-aspartylphosphate" evidence="2">
    <location>
        <position position="62"/>
    </location>
</feature>
<dbReference type="AlphaFoldDB" id="A0A554MW60"/>
<evidence type="ECO:0000259" key="4">
    <source>
        <dbReference type="PROSITE" id="PS50112"/>
    </source>
</evidence>
<feature type="domain" description="PAS" evidence="4">
    <location>
        <begin position="138"/>
        <end position="208"/>
    </location>
</feature>
<evidence type="ECO:0000313" key="5">
    <source>
        <dbReference type="EMBL" id="TSD09368.1"/>
    </source>
</evidence>
<dbReference type="Pfam" id="PF00072">
    <property type="entry name" value="Response_reg"/>
    <property type="match status" value="1"/>
</dbReference>
<proteinExistence type="predicted"/>
<dbReference type="PROSITE" id="PS50112">
    <property type="entry name" value="PAS"/>
    <property type="match status" value="1"/>
</dbReference>
<dbReference type="InterPro" id="IPR001789">
    <property type="entry name" value="Sig_transdc_resp-reg_receiver"/>
</dbReference>
<dbReference type="InterPro" id="IPR011006">
    <property type="entry name" value="CheY-like_superfamily"/>
</dbReference>
<dbReference type="NCBIfam" id="TIGR00229">
    <property type="entry name" value="sensory_box"/>
    <property type="match status" value="1"/>
</dbReference>